<name>A0ABP0YN45_9ROSI</name>
<evidence type="ECO:0000256" key="10">
    <source>
        <dbReference type="SAM" id="Phobius"/>
    </source>
</evidence>
<evidence type="ECO:0000256" key="4">
    <source>
        <dbReference type="ARBA" id="ARBA00022729"/>
    </source>
</evidence>
<keyword evidence="4" id="KW-0732">Signal</keyword>
<feature type="domain" description="Cytochrome b561" evidence="12">
    <location>
        <begin position="185"/>
        <end position="386"/>
    </location>
</feature>
<dbReference type="Proteomes" id="UP001642487">
    <property type="component" value="Chromosome 5"/>
</dbReference>
<evidence type="ECO:0000256" key="8">
    <source>
        <dbReference type="PIRNR" id="PIRNR037471"/>
    </source>
</evidence>
<organism evidence="13 14">
    <name type="scientific">Citrullus colocynthis</name>
    <name type="common">colocynth</name>
    <dbReference type="NCBI Taxonomy" id="252529"/>
    <lineage>
        <taxon>Eukaryota</taxon>
        <taxon>Viridiplantae</taxon>
        <taxon>Streptophyta</taxon>
        <taxon>Embryophyta</taxon>
        <taxon>Tracheophyta</taxon>
        <taxon>Spermatophyta</taxon>
        <taxon>Magnoliopsida</taxon>
        <taxon>eudicotyledons</taxon>
        <taxon>Gunneridae</taxon>
        <taxon>Pentapetalae</taxon>
        <taxon>rosids</taxon>
        <taxon>fabids</taxon>
        <taxon>Cucurbitales</taxon>
        <taxon>Cucurbitaceae</taxon>
        <taxon>Benincaseae</taxon>
        <taxon>Citrullus</taxon>
    </lineage>
</organism>
<feature type="domain" description="DOMON" evidence="11">
    <location>
        <begin position="52"/>
        <end position="178"/>
    </location>
</feature>
<evidence type="ECO:0000256" key="6">
    <source>
        <dbReference type="ARBA" id="ARBA00022989"/>
    </source>
</evidence>
<keyword evidence="3 10" id="KW-0812">Transmembrane</keyword>
<feature type="transmembrane region" description="Helical" evidence="10">
    <location>
        <begin position="225"/>
        <end position="245"/>
    </location>
</feature>
<evidence type="ECO:0000313" key="13">
    <source>
        <dbReference type="EMBL" id="CAK9321796.1"/>
    </source>
</evidence>
<dbReference type="SMART" id="SM00665">
    <property type="entry name" value="B561"/>
    <property type="match status" value="1"/>
</dbReference>
<proteinExistence type="predicted"/>
<feature type="compositionally biased region" description="Polar residues" evidence="9">
    <location>
        <begin position="414"/>
        <end position="427"/>
    </location>
</feature>
<keyword evidence="14" id="KW-1185">Reference proteome</keyword>
<evidence type="ECO:0000259" key="11">
    <source>
        <dbReference type="PROSITE" id="PS50836"/>
    </source>
</evidence>
<evidence type="ECO:0000256" key="9">
    <source>
        <dbReference type="SAM" id="MobiDB-lite"/>
    </source>
</evidence>
<gene>
    <name evidence="13" type="ORF">CITCOLO1_LOCUS13888</name>
</gene>
<feature type="transmembrane region" description="Helical" evidence="10">
    <location>
        <begin position="360"/>
        <end position="382"/>
    </location>
</feature>
<feature type="transmembrane region" description="Helical" evidence="10">
    <location>
        <begin position="6"/>
        <end position="24"/>
    </location>
</feature>
<keyword evidence="7 8" id="KW-0472">Membrane</keyword>
<feature type="transmembrane region" description="Helical" evidence="10">
    <location>
        <begin position="331"/>
        <end position="348"/>
    </location>
</feature>
<dbReference type="InterPro" id="IPR017214">
    <property type="entry name" value="UCP037471"/>
</dbReference>
<keyword evidence="6 10" id="KW-1133">Transmembrane helix</keyword>
<reference evidence="13 14" key="1">
    <citation type="submission" date="2024-03" db="EMBL/GenBank/DDBJ databases">
        <authorList>
            <person name="Gkanogiannis A."/>
            <person name="Becerra Lopez-Lavalle L."/>
        </authorList>
    </citation>
    <scope>NUCLEOTIDE SEQUENCE [LARGE SCALE GENOMIC DNA]</scope>
</reference>
<keyword evidence="2 8" id="KW-0813">Transport</keyword>
<dbReference type="PANTHER" id="PTHR23130">
    <property type="entry name" value="CYTOCHROME B561 AND DOMON DOMAIN-CONTAINING PROTEIN"/>
    <property type="match status" value="1"/>
</dbReference>
<dbReference type="InterPro" id="IPR006593">
    <property type="entry name" value="Cyt_b561/ferric_Rdtase_TM"/>
</dbReference>
<evidence type="ECO:0000256" key="7">
    <source>
        <dbReference type="ARBA" id="ARBA00023136"/>
    </source>
</evidence>
<evidence type="ECO:0000313" key="14">
    <source>
        <dbReference type="Proteomes" id="UP001642487"/>
    </source>
</evidence>
<feature type="transmembrane region" description="Helical" evidence="10">
    <location>
        <begin position="288"/>
        <end position="311"/>
    </location>
</feature>
<comment type="subcellular location">
    <subcellularLocation>
        <location evidence="1">Membrane</location>
    </subcellularLocation>
</comment>
<evidence type="ECO:0000259" key="12">
    <source>
        <dbReference type="PROSITE" id="PS50939"/>
    </source>
</evidence>
<feature type="transmembrane region" description="Helical" evidence="10">
    <location>
        <begin position="257"/>
        <end position="281"/>
    </location>
</feature>
<evidence type="ECO:0000256" key="1">
    <source>
        <dbReference type="ARBA" id="ARBA00004370"/>
    </source>
</evidence>
<comment type="cofactor">
    <cofactor evidence="8">
        <name>heme b</name>
        <dbReference type="ChEBI" id="CHEBI:60344"/>
    </cofactor>
    <text evidence="8">Binds 2 heme b groups non-covalently.</text>
</comment>
<dbReference type="PIRSF" id="PIRSF037471">
    <property type="entry name" value="UCP037471"/>
    <property type="match status" value="1"/>
</dbReference>
<dbReference type="CDD" id="cd08760">
    <property type="entry name" value="Cyt_b561_FRRS1_like"/>
    <property type="match status" value="1"/>
</dbReference>
<keyword evidence="5 8" id="KW-0249">Electron transport</keyword>
<evidence type="ECO:0000256" key="5">
    <source>
        <dbReference type="ARBA" id="ARBA00022982"/>
    </source>
</evidence>
<feature type="region of interest" description="Disordered" evidence="9">
    <location>
        <begin position="394"/>
        <end position="433"/>
    </location>
</feature>
<protein>
    <recommendedName>
        <fullName evidence="8">Cytochrome b561 and DOMON domain-containing protein</fullName>
    </recommendedName>
</protein>
<dbReference type="PANTHER" id="PTHR23130:SF175">
    <property type="entry name" value="CYTOCHROME B561 AND DOMON DOMAIN-CONTAINING PROTEIN"/>
    <property type="match status" value="1"/>
</dbReference>
<dbReference type="Pfam" id="PF04526">
    <property type="entry name" value="DUF568"/>
    <property type="match status" value="1"/>
</dbReference>
<evidence type="ECO:0000256" key="2">
    <source>
        <dbReference type="ARBA" id="ARBA00022448"/>
    </source>
</evidence>
<dbReference type="InterPro" id="IPR005018">
    <property type="entry name" value="DOMON_domain"/>
</dbReference>
<sequence length="433" mass="49833">MRYDYYYYSLIPFFILTILSTLLTSTESHRCTDKFQQLIQHRFPNCQRLPTLGGELGWSHPSSDKARHMVDVIFGAPMEDEGGWLAWGVNPGRQPEMVGTRAAIGIKNPNNGSHYCRTYNVSYETRKGCPLRPLDLEEIKCLKFEYDGSTQYHLVTATLNLSTVDYNVSKLNIVWQIGSGVDEDRPLMHEATLKTVDCVETIDLLTGKSTDMAHLKIYLRQVHGVLNIIGWGTLLPIGAIIARFFKKFPFESEVWWYYTHVGCQFAGFSIGVVGWAIGMWLAHISPRYIFLTHHVFAIFIFVFATLQTLAIRFRPALLDDFREVWNIYHHFLGYALLTLIYINIFEGIKILKPENKEKWRFAVIGILIALGLITLVLEGYTWRKFIHERTEQRKLESLPNQAKGDQEEEEGGITIQSPFSRRNSLTTPRLVEE</sequence>
<evidence type="ECO:0000256" key="3">
    <source>
        <dbReference type="ARBA" id="ARBA00022692"/>
    </source>
</evidence>
<dbReference type="PROSITE" id="PS50836">
    <property type="entry name" value="DOMON"/>
    <property type="match status" value="1"/>
</dbReference>
<accession>A0ABP0YN45</accession>
<dbReference type="InterPro" id="IPR045265">
    <property type="entry name" value="AIR12_DOMON"/>
</dbReference>
<dbReference type="EMBL" id="OZ021739">
    <property type="protein sequence ID" value="CAK9321796.1"/>
    <property type="molecule type" value="Genomic_DNA"/>
</dbReference>
<dbReference type="PROSITE" id="PS50939">
    <property type="entry name" value="CYTOCHROME_B561"/>
    <property type="match status" value="1"/>
</dbReference>
<dbReference type="Gene3D" id="1.20.120.1770">
    <property type="match status" value="1"/>
</dbReference>